<name>A0AAN8RZY8_9PEZI</name>
<feature type="region of interest" description="Disordered" evidence="1">
    <location>
        <begin position="1"/>
        <end position="23"/>
    </location>
</feature>
<gene>
    <name evidence="3" type="ORF">TWF506_005348</name>
</gene>
<sequence length="276" mass="32398">MDDSEDRRRSLETVSDSESAGGTIILYRSTSPSNEATDDMEKIELLAPDPELERKYMKARAKKDKLDRVLRAVYDVNPDPRVPSRRQISYRFWETRFEKDKLFQNHPDYAYESDDESDNDEEAMRRPPRPNRGKTPRYFKGRRRRRPYLRTFVVDEEGEKHWYLDKRGRIIRCMFDCCEGFVGEIRIYTFFLLSMLYLGGWILFYTAHAAAWGNRVKPFLVGSWTEVHTYPYGGPTVTRTVTGHIVTFGTPRHYTATATTTADYVPIKTPDIAIWY</sequence>
<keyword evidence="2" id="KW-1133">Transmembrane helix</keyword>
<feature type="compositionally biased region" description="Acidic residues" evidence="1">
    <location>
        <begin position="111"/>
        <end position="121"/>
    </location>
</feature>
<keyword evidence="2" id="KW-0472">Membrane</keyword>
<feature type="region of interest" description="Disordered" evidence="1">
    <location>
        <begin position="108"/>
        <end position="138"/>
    </location>
</feature>
<keyword evidence="2" id="KW-0812">Transmembrane</keyword>
<feature type="transmembrane region" description="Helical" evidence="2">
    <location>
        <begin position="187"/>
        <end position="207"/>
    </location>
</feature>
<accession>A0AAN8RZY8</accession>
<protein>
    <submittedName>
        <fullName evidence="3">Uncharacterized protein</fullName>
    </submittedName>
</protein>
<reference evidence="3 4" key="1">
    <citation type="submission" date="2019-10" db="EMBL/GenBank/DDBJ databases">
        <authorList>
            <person name="Palmer J.M."/>
        </authorList>
    </citation>
    <scope>NUCLEOTIDE SEQUENCE [LARGE SCALE GENOMIC DNA]</scope>
    <source>
        <strain evidence="3 4">TWF506</strain>
    </source>
</reference>
<dbReference type="Proteomes" id="UP001307849">
    <property type="component" value="Unassembled WGS sequence"/>
</dbReference>
<dbReference type="AlphaFoldDB" id="A0AAN8RZY8"/>
<proteinExistence type="predicted"/>
<organism evidence="3 4">
    <name type="scientific">Arthrobotrys conoides</name>
    <dbReference type="NCBI Taxonomy" id="74498"/>
    <lineage>
        <taxon>Eukaryota</taxon>
        <taxon>Fungi</taxon>
        <taxon>Dikarya</taxon>
        <taxon>Ascomycota</taxon>
        <taxon>Pezizomycotina</taxon>
        <taxon>Orbiliomycetes</taxon>
        <taxon>Orbiliales</taxon>
        <taxon>Orbiliaceae</taxon>
        <taxon>Arthrobotrys</taxon>
    </lineage>
</organism>
<evidence type="ECO:0000256" key="1">
    <source>
        <dbReference type="SAM" id="MobiDB-lite"/>
    </source>
</evidence>
<dbReference type="EMBL" id="JAVHJM010000002">
    <property type="protein sequence ID" value="KAK6518189.1"/>
    <property type="molecule type" value="Genomic_DNA"/>
</dbReference>
<evidence type="ECO:0000313" key="3">
    <source>
        <dbReference type="EMBL" id="KAK6518189.1"/>
    </source>
</evidence>
<keyword evidence="4" id="KW-1185">Reference proteome</keyword>
<evidence type="ECO:0000313" key="4">
    <source>
        <dbReference type="Proteomes" id="UP001307849"/>
    </source>
</evidence>
<evidence type="ECO:0000256" key="2">
    <source>
        <dbReference type="SAM" id="Phobius"/>
    </source>
</evidence>
<comment type="caution">
    <text evidence="3">The sequence shown here is derived from an EMBL/GenBank/DDBJ whole genome shotgun (WGS) entry which is preliminary data.</text>
</comment>
<feature type="compositionally biased region" description="Basic and acidic residues" evidence="1">
    <location>
        <begin position="1"/>
        <end position="11"/>
    </location>
</feature>
<feature type="compositionally biased region" description="Basic residues" evidence="1">
    <location>
        <begin position="126"/>
        <end position="138"/>
    </location>
</feature>